<gene>
    <name evidence="1" type="ORF">MNBD_UNCLBAC01-241</name>
</gene>
<reference evidence="1" key="1">
    <citation type="submission" date="2018-06" db="EMBL/GenBank/DDBJ databases">
        <authorList>
            <person name="Zhirakovskaya E."/>
        </authorList>
    </citation>
    <scope>NUCLEOTIDE SEQUENCE</scope>
</reference>
<dbReference type="AlphaFoldDB" id="A0A3B1CZD7"/>
<evidence type="ECO:0000313" key="1">
    <source>
        <dbReference type="EMBL" id="VAX35219.1"/>
    </source>
</evidence>
<name>A0A3B1CZD7_9ZZZZ</name>
<dbReference type="EMBL" id="UOGJ01000037">
    <property type="protein sequence ID" value="VAX35219.1"/>
    <property type="molecule type" value="Genomic_DNA"/>
</dbReference>
<protein>
    <submittedName>
        <fullName evidence="1">Uncharacterized protein</fullName>
    </submittedName>
</protein>
<sequence>MDDRCREEVEMRGALTLPRVVLQICLQGEMPPKELIRYAMKSLDEVASQLVVRHT</sequence>
<proteinExistence type="predicted"/>
<accession>A0A3B1CZD7</accession>
<organism evidence="1">
    <name type="scientific">hydrothermal vent metagenome</name>
    <dbReference type="NCBI Taxonomy" id="652676"/>
    <lineage>
        <taxon>unclassified sequences</taxon>
        <taxon>metagenomes</taxon>
        <taxon>ecological metagenomes</taxon>
    </lineage>
</organism>